<keyword evidence="2" id="KW-1185">Reference proteome</keyword>
<dbReference type="InParanoid" id="S2J2D1"/>
<dbReference type="EMBL" id="KE124058">
    <property type="protein sequence ID" value="EPB83799.1"/>
    <property type="molecule type" value="Genomic_DNA"/>
</dbReference>
<reference evidence="2" key="1">
    <citation type="submission" date="2013-05" db="EMBL/GenBank/DDBJ databases">
        <title>The Genome sequence of Mucor circinelloides f. circinelloides 1006PhL.</title>
        <authorList>
            <consortium name="The Broad Institute Genomics Platform"/>
            <person name="Cuomo C."/>
            <person name="Earl A."/>
            <person name="Findley K."/>
            <person name="Lee S.C."/>
            <person name="Walker B."/>
            <person name="Young S."/>
            <person name="Zeng Q."/>
            <person name="Gargeya S."/>
            <person name="Fitzgerald M."/>
            <person name="Haas B."/>
            <person name="Abouelleil A."/>
            <person name="Allen A.W."/>
            <person name="Alvarado L."/>
            <person name="Arachchi H.M."/>
            <person name="Berlin A.M."/>
            <person name="Chapman S.B."/>
            <person name="Gainer-Dewar J."/>
            <person name="Goldberg J."/>
            <person name="Griggs A."/>
            <person name="Gujja S."/>
            <person name="Hansen M."/>
            <person name="Howarth C."/>
            <person name="Imamovic A."/>
            <person name="Ireland A."/>
            <person name="Larimer J."/>
            <person name="McCowan C."/>
            <person name="Murphy C."/>
            <person name="Pearson M."/>
            <person name="Poon T.W."/>
            <person name="Priest M."/>
            <person name="Roberts A."/>
            <person name="Saif S."/>
            <person name="Shea T."/>
            <person name="Sisk P."/>
            <person name="Sykes S."/>
            <person name="Wortman J."/>
            <person name="Nusbaum C."/>
            <person name="Birren B."/>
        </authorList>
    </citation>
    <scope>NUCLEOTIDE SEQUENCE [LARGE SCALE GENOMIC DNA]</scope>
    <source>
        <strain evidence="2">1006PhL</strain>
    </source>
</reference>
<dbReference type="eggNOG" id="ENOG502RUQA">
    <property type="taxonomic scope" value="Eukaryota"/>
</dbReference>
<name>S2J2D1_MUCC1</name>
<dbReference type="AlphaFoldDB" id="S2J2D1"/>
<gene>
    <name evidence="1" type="ORF">HMPREF1544_09432</name>
</gene>
<protein>
    <submittedName>
        <fullName evidence="1">Uncharacterized protein</fullName>
    </submittedName>
</protein>
<evidence type="ECO:0000313" key="2">
    <source>
        <dbReference type="Proteomes" id="UP000014254"/>
    </source>
</evidence>
<dbReference type="Proteomes" id="UP000014254">
    <property type="component" value="Unassembled WGS sequence"/>
</dbReference>
<organism evidence="1 2">
    <name type="scientific">Mucor circinelloides f. circinelloides (strain 1006PhL)</name>
    <name type="common">Mucormycosis agent</name>
    <name type="synonym">Calyptromyces circinelloides</name>
    <dbReference type="NCBI Taxonomy" id="1220926"/>
    <lineage>
        <taxon>Eukaryota</taxon>
        <taxon>Fungi</taxon>
        <taxon>Fungi incertae sedis</taxon>
        <taxon>Mucoromycota</taxon>
        <taxon>Mucoromycotina</taxon>
        <taxon>Mucoromycetes</taxon>
        <taxon>Mucorales</taxon>
        <taxon>Mucorineae</taxon>
        <taxon>Mucoraceae</taxon>
        <taxon>Mucor</taxon>
    </lineage>
</organism>
<proteinExistence type="predicted"/>
<dbReference type="VEuPathDB" id="FungiDB:HMPREF1544_09432"/>
<sequence length="209" mass="23868">MLFNTLSADEWADIDKNWFQLVSYCHQLIAHYKLKEITATFDIAWTLKKQKQRALDLGTVNGVKLSQLGAEKFGKELDKLMDAVDKENRGPSQPTGATTAVKQEPMQQQQGVLEECAKYMTMTEADGVAFKDSVLGTIIKQKAISIYCKWKDDMLLSDQELHWMAYLTMELLNCTKDELEQVSSPLIDKRSRKQYHLPALVNQTYDIVV</sequence>
<accession>S2J2D1</accession>
<dbReference type="OrthoDB" id="2287840at2759"/>
<evidence type="ECO:0000313" key="1">
    <source>
        <dbReference type="EMBL" id="EPB83799.1"/>
    </source>
</evidence>